<comment type="similarity">
    <text evidence="2">Belongs to the ATPase e subunit family.</text>
</comment>
<evidence type="ECO:0000256" key="5">
    <source>
        <dbReference type="ARBA" id="ARBA00022781"/>
    </source>
</evidence>
<evidence type="ECO:0000256" key="2">
    <source>
        <dbReference type="ARBA" id="ARBA00007333"/>
    </source>
</evidence>
<dbReference type="InParanoid" id="A0A6P5LXX1"/>
<evidence type="ECO:0000256" key="3">
    <source>
        <dbReference type="ARBA" id="ARBA00022448"/>
    </source>
</evidence>
<dbReference type="AlphaFoldDB" id="A0A6P5LXX1"/>
<dbReference type="CTD" id="521"/>
<keyword evidence="8" id="KW-0406">Ion transport</keyword>
<evidence type="ECO:0000256" key="9">
    <source>
        <dbReference type="ARBA" id="ARBA00023128"/>
    </source>
</evidence>
<dbReference type="KEGG" id="pcw:110221031"/>
<evidence type="ECO:0000256" key="11">
    <source>
        <dbReference type="ARBA" id="ARBA00023310"/>
    </source>
</evidence>
<evidence type="ECO:0000256" key="7">
    <source>
        <dbReference type="ARBA" id="ARBA00022990"/>
    </source>
</evidence>
<keyword evidence="10" id="KW-0472">Membrane</keyword>
<dbReference type="GeneID" id="110221031"/>
<proteinExistence type="inferred from homology"/>
<evidence type="ECO:0000256" key="16">
    <source>
        <dbReference type="SAM" id="MobiDB-lite"/>
    </source>
</evidence>
<sequence length="206" mass="22129">MLAGPPLVITASLSRYSLIIPLICKVVGFLTTHRPRSRLRRNGEARACEQALTGGAHASPAPPPCLGAHAAPTPPSCPGAHACCVLVLVSSTTPLPSFTPHRLCPAAALSASGSRVREKMVPPVNVSPLIKAGRYSALLLGIVYGSRRYGLAPDLTYPDSLWVGKAYLKPQAEKERKLEAEQKKKEEEMKKAQQKLEEAQSDSIFK</sequence>
<evidence type="ECO:0000256" key="1">
    <source>
        <dbReference type="ARBA" id="ARBA00004273"/>
    </source>
</evidence>
<dbReference type="GO" id="GO:0015986">
    <property type="term" value="P:proton motive force-driven ATP synthesis"/>
    <property type="evidence" value="ECO:0007669"/>
    <property type="project" value="InterPro"/>
</dbReference>
<comment type="subunit">
    <text evidence="14">Component of the ATP synthase complex composed at least of ATP5F1A/subunit alpha, ATP5F1B/subunit beta, ATP5MC1/subunit c (homooctomer), MT-ATP6/subunit a, MT-ATP8/subunit 8, ATP5ME/subunit e, ATP5MF/subunit f, ATP5MG/subunit g, ATP5MK/subunit k, ATP5MJ/subunit j, ATP5F1C/subunit gamma, ATP5F1D/subunit delta, ATP5F1E/subunit epsilon, ATP5PF/subunit F6, ATP5PB/subunit b, ATP5PD/subunit d, ATP5PO/subunit OSCP. ATP synthase complex consists of a soluble F(1) head domain (subunits alpha(3) and beta(3)) - the catalytic core - and a membrane F(0) domain - the membrane proton channel (subunits c, a, 8, e, f, g, k and j). These two domains are linked by a central stalk (subunits gamma, delta, and epsilon) rotating inside the F1 region and a stationary peripheral stalk (subunits F6, b, d, and OSCP).</text>
</comment>
<feature type="region of interest" description="Disordered" evidence="16">
    <location>
        <begin position="173"/>
        <end position="206"/>
    </location>
</feature>
<evidence type="ECO:0000256" key="6">
    <source>
        <dbReference type="ARBA" id="ARBA00022792"/>
    </source>
</evidence>
<keyword evidence="9" id="KW-0496">Mitochondrion</keyword>
<gene>
    <name evidence="18" type="primary">ATP5I</name>
</gene>
<evidence type="ECO:0000256" key="13">
    <source>
        <dbReference type="ARBA" id="ARBA00057306"/>
    </source>
</evidence>
<dbReference type="Proteomes" id="UP000515140">
    <property type="component" value="Unplaced"/>
</dbReference>
<keyword evidence="11" id="KW-0066">ATP synthesis</keyword>
<evidence type="ECO:0000256" key="12">
    <source>
        <dbReference type="ARBA" id="ARBA00032202"/>
    </source>
</evidence>
<dbReference type="PANTHER" id="PTHR12427:SF1">
    <property type="entry name" value="ATP SYNTHASE SUBUNIT E, MITOCHONDRIAL"/>
    <property type="match status" value="1"/>
</dbReference>
<dbReference type="GO" id="GO:0015078">
    <property type="term" value="F:proton transmembrane transporter activity"/>
    <property type="evidence" value="ECO:0007669"/>
    <property type="project" value="InterPro"/>
</dbReference>
<keyword evidence="17" id="KW-1185">Reference proteome</keyword>
<keyword evidence="3" id="KW-0813">Transport</keyword>
<comment type="function">
    <text evidence="13">Subunit e, of the mitochondrial membrane ATP synthase complex (F(1)F(0) ATP synthase or Complex V) that produces ATP from ADP in the presence of a proton gradient across the membrane which is generated by electron transport complexes of the respiratory chain. ATP synthase complex consist of a soluble F(1) head domain - the catalytic core - and a membrane F(1) domain - the membrane proton channel. These two domains are linked by a central stalk rotating inside the F(1) region and a stationary peripheral stalk. During catalysis, ATP synthesis in the catalytic domain of F(1) is coupled via a rotary mechanism of the central stalk subunits to proton translocation. In vivo, can only synthesize ATP although its ATP hydrolase activity can be activated artificially in vitro. Part of the complex F(0) domain.</text>
</comment>
<evidence type="ECO:0000256" key="8">
    <source>
        <dbReference type="ARBA" id="ARBA00023065"/>
    </source>
</evidence>
<comment type="subcellular location">
    <subcellularLocation>
        <location evidence="1">Mitochondrion inner membrane</location>
    </subcellularLocation>
</comment>
<dbReference type="InterPro" id="IPR008386">
    <property type="entry name" value="ATP_synth_F0_esu_mt"/>
</dbReference>
<reference evidence="18" key="1">
    <citation type="submission" date="2025-08" db="UniProtKB">
        <authorList>
            <consortium name="RefSeq"/>
        </authorList>
    </citation>
    <scope>IDENTIFICATION</scope>
    <source>
        <tissue evidence="18">Spleen</tissue>
    </source>
</reference>
<keyword evidence="6" id="KW-0999">Mitochondrion inner membrane</keyword>
<keyword evidence="4" id="KW-0138">CF(0)</keyword>
<evidence type="ECO:0000313" key="17">
    <source>
        <dbReference type="Proteomes" id="UP000515140"/>
    </source>
</evidence>
<dbReference type="Pfam" id="PF05680">
    <property type="entry name" value="ATP-synt_E"/>
    <property type="match status" value="1"/>
</dbReference>
<protein>
    <recommendedName>
        <fullName evidence="15">ATP synthase F(0) complex subunit e, mitochondrial</fullName>
    </recommendedName>
    <alternativeName>
        <fullName evidence="12">ATP synthase membrane subunit e</fullName>
    </alternativeName>
</protein>
<organism evidence="17 18">
    <name type="scientific">Phascolarctos cinereus</name>
    <name type="common">Koala</name>
    <dbReference type="NCBI Taxonomy" id="38626"/>
    <lineage>
        <taxon>Eukaryota</taxon>
        <taxon>Metazoa</taxon>
        <taxon>Chordata</taxon>
        <taxon>Craniata</taxon>
        <taxon>Vertebrata</taxon>
        <taxon>Euteleostomi</taxon>
        <taxon>Mammalia</taxon>
        <taxon>Metatheria</taxon>
        <taxon>Diprotodontia</taxon>
        <taxon>Phascolarctidae</taxon>
        <taxon>Phascolarctos</taxon>
    </lineage>
</organism>
<dbReference type="GO" id="GO:0005743">
    <property type="term" value="C:mitochondrial inner membrane"/>
    <property type="evidence" value="ECO:0007669"/>
    <property type="project" value="UniProtKB-SubCell"/>
</dbReference>
<dbReference type="GO" id="GO:0045259">
    <property type="term" value="C:proton-transporting ATP synthase complex"/>
    <property type="evidence" value="ECO:0007669"/>
    <property type="project" value="UniProtKB-KW"/>
</dbReference>
<feature type="compositionally biased region" description="Basic and acidic residues" evidence="16">
    <location>
        <begin position="173"/>
        <end position="198"/>
    </location>
</feature>
<keyword evidence="7" id="KW-0007">Acetylation</keyword>
<accession>A0A6P5LXX1</accession>
<evidence type="ECO:0000256" key="10">
    <source>
        <dbReference type="ARBA" id="ARBA00023136"/>
    </source>
</evidence>
<dbReference type="RefSeq" id="XP_020861054.1">
    <property type="nucleotide sequence ID" value="XM_021005395.1"/>
</dbReference>
<evidence type="ECO:0000256" key="15">
    <source>
        <dbReference type="ARBA" id="ARBA00074682"/>
    </source>
</evidence>
<evidence type="ECO:0000256" key="4">
    <source>
        <dbReference type="ARBA" id="ARBA00022547"/>
    </source>
</evidence>
<keyword evidence="5" id="KW-0375">Hydrogen ion transport</keyword>
<evidence type="ECO:0000313" key="18">
    <source>
        <dbReference type="RefSeq" id="XP_020861054.1"/>
    </source>
</evidence>
<name>A0A6P5LXX1_PHACI</name>
<evidence type="ECO:0000256" key="14">
    <source>
        <dbReference type="ARBA" id="ARBA00064647"/>
    </source>
</evidence>
<dbReference type="PANTHER" id="PTHR12427">
    <property type="entry name" value="ATP SYNTHASE E CHAIN, MITOCHONDRIAL"/>
    <property type="match status" value="1"/>
</dbReference>